<protein>
    <submittedName>
        <fullName evidence="2">Uncharacterized protein</fullName>
    </submittedName>
</protein>
<gene>
    <name evidence="2" type="ORF">C9374_000888</name>
</gene>
<evidence type="ECO:0000256" key="1">
    <source>
        <dbReference type="SAM" id="MobiDB-lite"/>
    </source>
</evidence>
<feature type="compositionally biased region" description="Low complexity" evidence="1">
    <location>
        <begin position="165"/>
        <end position="178"/>
    </location>
</feature>
<feature type="compositionally biased region" description="Low complexity" evidence="1">
    <location>
        <begin position="216"/>
        <end position="227"/>
    </location>
</feature>
<feature type="region of interest" description="Disordered" evidence="1">
    <location>
        <begin position="214"/>
        <end position="256"/>
    </location>
</feature>
<keyword evidence="3" id="KW-1185">Reference proteome</keyword>
<name>A0AA88GX77_NAELO</name>
<accession>A0AA88GX77</accession>
<dbReference type="GeneID" id="68093344"/>
<dbReference type="EMBL" id="PYSW02000011">
    <property type="protein sequence ID" value="KAG2388038.1"/>
    <property type="molecule type" value="Genomic_DNA"/>
</dbReference>
<organism evidence="2 3">
    <name type="scientific">Naegleria lovaniensis</name>
    <name type="common">Amoeba</name>
    <dbReference type="NCBI Taxonomy" id="51637"/>
    <lineage>
        <taxon>Eukaryota</taxon>
        <taxon>Discoba</taxon>
        <taxon>Heterolobosea</taxon>
        <taxon>Tetramitia</taxon>
        <taxon>Eutetramitia</taxon>
        <taxon>Vahlkampfiidae</taxon>
        <taxon>Naegleria</taxon>
    </lineage>
</organism>
<feature type="compositionally biased region" description="Polar residues" evidence="1">
    <location>
        <begin position="230"/>
        <end position="256"/>
    </location>
</feature>
<proteinExistence type="predicted"/>
<evidence type="ECO:0000313" key="2">
    <source>
        <dbReference type="EMBL" id="KAG2388038.1"/>
    </source>
</evidence>
<dbReference type="Proteomes" id="UP000816034">
    <property type="component" value="Unassembled WGS sequence"/>
</dbReference>
<feature type="region of interest" description="Disordered" evidence="1">
    <location>
        <begin position="154"/>
        <end position="191"/>
    </location>
</feature>
<evidence type="ECO:0000313" key="3">
    <source>
        <dbReference type="Proteomes" id="UP000816034"/>
    </source>
</evidence>
<dbReference type="AlphaFoldDB" id="A0AA88GX77"/>
<comment type="caution">
    <text evidence="2">The sequence shown here is derived from an EMBL/GenBank/DDBJ whole genome shotgun (WGS) entry which is preliminary data.</text>
</comment>
<reference evidence="2 3" key="1">
    <citation type="journal article" date="2018" name="BMC Genomics">
        <title>The genome of Naegleria lovaniensis, the basis for a comparative approach to unravel pathogenicity factors of the human pathogenic amoeba N. fowleri.</title>
        <authorList>
            <person name="Liechti N."/>
            <person name="Schurch N."/>
            <person name="Bruggmann R."/>
            <person name="Wittwer M."/>
        </authorList>
    </citation>
    <scope>NUCLEOTIDE SEQUENCE [LARGE SCALE GENOMIC DNA]</scope>
    <source>
        <strain evidence="2 3">ATCC 30569</strain>
    </source>
</reference>
<sequence>MYYSSPSLETNNYLPSSLTTPYFSSMSLLNPYSDDIHTLNDLERALSCITPNTPCFLRLDVHGVLKELNSCDPPNYCATSLEAELNCQNVPLDETLQRNFHDPATCQINCQTAIVLDQSCVLQTPPMQNDESTDHQPPTPLLLSTLANNDTISHVIPKQKRKKSSPSTCSPSLSPISKITKQNKTKKPQGRLITETITTTPSSIQHSFELPKESLKSFSSSSPQSECMSRKSNQSPTSCHYSTTCPQQSSSNKQRNLASWTLYKEQAFVESGKEKSKSGNNYKFHNVSFVYVPSNQ</sequence>
<dbReference type="RefSeq" id="XP_044552030.1">
    <property type="nucleotide sequence ID" value="XM_044699004.1"/>
</dbReference>